<dbReference type="AlphaFoldDB" id="A0A8T2SXW5"/>
<feature type="signal peptide" evidence="1">
    <location>
        <begin position="1"/>
        <end position="17"/>
    </location>
</feature>
<name>A0A8T2SXW5_CERRI</name>
<feature type="chain" id="PRO_5035844663" evidence="1">
    <location>
        <begin position="18"/>
        <end position="69"/>
    </location>
</feature>
<dbReference type="Proteomes" id="UP000825935">
    <property type="component" value="Chromosome 17"/>
</dbReference>
<gene>
    <name evidence="2" type="ORF">KP509_17G046200</name>
</gene>
<keyword evidence="3" id="KW-1185">Reference proteome</keyword>
<evidence type="ECO:0000313" key="3">
    <source>
        <dbReference type="Proteomes" id="UP000825935"/>
    </source>
</evidence>
<sequence length="69" mass="8084">MRKAWLWWIEFQRWAQAVVMSLGPFQERRNIDVQSVPTLSLYCGFSLGYADTTDDLIPRGMTKTRPFSN</sequence>
<keyword evidence="1" id="KW-0732">Signal</keyword>
<accession>A0A8T2SXW5</accession>
<dbReference type="EMBL" id="CM035422">
    <property type="protein sequence ID" value="KAH7373246.1"/>
    <property type="molecule type" value="Genomic_DNA"/>
</dbReference>
<comment type="caution">
    <text evidence="2">The sequence shown here is derived from an EMBL/GenBank/DDBJ whole genome shotgun (WGS) entry which is preliminary data.</text>
</comment>
<protein>
    <submittedName>
        <fullName evidence="2">Uncharacterized protein</fullName>
    </submittedName>
</protein>
<reference evidence="2" key="1">
    <citation type="submission" date="2021-08" db="EMBL/GenBank/DDBJ databases">
        <title>WGS assembly of Ceratopteris richardii.</title>
        <authorList>
            <person name="Marchant D.B."/>
            <person name="Chen G."/>
            <person name="Jenkins J."/>
            <person name="Shu S."/>
            <person name="Leebens-Mack J."/>
            <person name="Grimwood J."/>
            <person name="Schmutz J."/>
            <person name="Soltis P."/>
            <person name="Soltis D."/>
            <person name="Chen Z.-H."/>
        </authorList>
    </citation>
    <scope>NUCLEOTIDE SEQUENCE</scope>
    <source>
        <strain evidence="2">Whitten #5841</strain>
        <tissue evidence="2">Leaf</tissue>
    </source>
</reference>
<evidence type="ECO:0000313" key="2">
    <source>
        <dbReference type="EMBL" id="KAH7373246.1"/>
    </source>
</evidence>
<proteinExistence type="predicted"/>
<organism evidence="2 3">
    <name type="scientific">Ceratopteris richardii</name>
    <name type="common">Triangle waterfern</name>
    <dbReference type="NCBI Taxonomy" id="49495"/>
    <lineage>
        <taxon>Eukaryota</taxon>
        <taxon>Viridiplantae</taxon>
        <taxon>Streptophyta</taxon>
        <taxon>Embryophyta</taxon>
        <taxon>Tracheophyta</taxon>
        <taxon>Polypodiopsida</taxon>
        <taxon>Polypodiidae</taxon>
        <taxon>Polypodiales</taxon>
        <taxon>Pteridineae</taxon>
        <taxon>Pteridaceae</taxon>
        <taxon>Parkerioideae</taxon>
        <taxon>Ceratopteris</taxon>
    </lineage>
</organism>
<evidence type="ECO:0000256" key="1">
    <source>
        <dbReference type="SAM" id="SignalP"/>
    </source>
</evidence>